<evidence type="ECO:0000256" key="6">
    <source>
        <dbReference type="ARBA" id="ARBA00023315"/>
    </source>
</evidence>
<dbReference type="GO" id="GO:0005886">
    <property type="term" value="C:plasma membrane"/>
    <property type="evidence" value="ECO:0007669"/>
    <property type="project" value="UniProtKB-SubCell"/>
</dbReference>
<accession>A0A2N3KYZ4</accession>
<protein>
    <submittedName>
        <fullName evidence="7">Lauroyl acyltransferase</fullName>
    </submittedName>
</protein>
<keyword evidence="5" id="KW-0472">Membrane</keyword>
<dbReference type="OrthoDB" id="9801955at2"/>
<comment type="caution">
    <text evidence="7">The sequence shown here is derived from an EMBL/GenBank/DDBJ whole genome shotgun (WGS) entry which is preliminary data.</text>
</comment>
<organism evidence="7 8">
    <name type="scientific">Thalassospira marina</name>
    <dbReference type="NCBI Taxonomy" id="2048283"/>
    <lineage>
        <taxon>Bacteria</taxon>
        <taxon>Pseudomonadati</taxon>
        <taxon>Pseudomonadota</taxon>
        <taxon>Alphaproteobacteria</taxon>
        <taxon>Rhodospirillales</taxon>
        <taxon>Thalassospiraceae</taxon>
        <taxon>Thalassospira</taxon>
    </lineage>
</organism>
<dbReference type="GO" id="GO:0016746">
    <property type="term" value="F:acyltransferase activity"/>
    <property type="evidence" value="ECO:0007669"/>
    <property type="project" value="UniProtKB-KW"/>
</dbReference>
<comment type="subcellular location">
    <subcellularLocation>
        <location evidence="1">Cell inner membrane</location>
    </subcellularLocation>
</comment>
<evidence type="ECO:0000313" key="7">
    <source>
        <dbReference type="EMBL" id="PKR55794.1"/>
    </source>
</evidence>
<dbReference type="PANTHER" id="PTHR30606">
    <property type="entry name" value="LIPID A BIOSYNTHESIS LAUROYL ACYLTRANSFERASE"/>
    <property type="match status" value="1"/>
</dbReference>
<dbReference type="AlphaFoldDB" id="A0A2N3KYZ4"/>
<dbReference type="Pfam" id="PF03279">
    <property type="entry name" value="Lip_A_acyltrans"/>
    <property type="match status" value="1"/>
</dbReference>
<proteinExistence type="predicted"/>
<evidence type="ECO:0000256" key="2">
    <source>
        <dbReference type="ARBA" id="ARBA00022475"/>
    </source>
</evidence>
<dbReference type="Proteomes" id="UP000233597">
    <property type="component" value="Unassembled WGS sequence"/>
</dbReference>
<dbReference type="EMBL" id="NWTK01000001">
    <property type="protein sequence ID" value="PKR55794.1"/>
    <property type="molecule type" value="Genomic_DNA"/>
</dbReference>
<name>A0A2N3KYZ4_9PROT</name>
<keyword evidence="3" id="KW-0997">Cell inner membrane</keyword>
<evidence type="ECO:0000256" key="3">
    <source>
        <dbReference type="ARBA" id="ARBA00022519"/>
    </source>
</evidence>
<keyword evidence="2" id="KW-1003">Cell membrane</keyword>
<dbReference type="InterPro" id="IPR004960">
    <property type="entry name" value="LipA_acyltrans"/>
</dbReference>
<dbReference type="RefSeq" id="WP_101263787.1">
    <property type="nucleotide sequence ID" value="NZ_NWTK01000001.1"/>
</dbReference>
<keyword evidence="6 7" id="KW-0012">Acyltransferase</keyword>
<dbReference type="CDD" id="cd07984">
    <property type="entry name" value="LPLAT_LABLAT-like"/>
    <property type="match status" value="1"/>
</dbReference>
<dbReference type="GO" id="GO:0009247">
    <property type="term" value="P:glycolipid biosynthetic process"/>
    <property type="evidence" value="ECO:0007669"/>
    <property type="project" value="UniProtKB-ARBA"/>
</dbReference>
<evidence type="ECO:0000313" key="8">
    <source>
        <dbReference type="Proteomes" id="UP000233597"/>
    </source>
</evidence>
<sequence>MAPKNKNISNFQRYFSYPLQGLVAHLFFWLFSIMSIDRASAVGGWIGRKIGARASITKRARRNMERAFPEKSAHEIETILGDMWENLGRSIAEVPHIHKIEPGSDRLEVVGLENGLALKNDDKPGQFFTAHAGNWEVAMLLARAMDLEMMCVYRAPDNPWVDNIFSKARQGFKGEMVRKGPEGARKLTGFLRKGGHIAMLVDQKMNDGIAVPFFGRDAMTAPALAQFAMRYDAPAVPVRLERLHGAYFRMTFYPKIDIVKTDDRHADILKIMTDVNAVIEDWIRQRPAQWLWVHRRWPD</sequence>
<evidence type="ECO:0000256" key="4">
    <source>
        <dbReference type="ARBA" id="ARBA00022679"/>
    </source>
</evidence>
<keyword evidence="4 7" id="KW-0808">Transferase</keyword>
<evidence type="ECO:0000256" key="1">
    <source>
        <dbReference type="ARBA" id="ARBA00004533"/>
    </source>
</evidence>
<evidence type="ECO:0000256" key="5">
    <source>
        <dbReference type="ARBA" id="ARBA00023136"/>
    </source>
</evidence>
<gene>
    <name evidence="7" type="ORF">COO20_00795</name>
</gene>
<reference evidence="7 8" key="1">
    <citation type="submission" date="2017-09" db="EMBL/GenBank/DDBJ databases">
        <title>Biodiversity and function of Thalassospira species in the particle-attached aromatic-hydrocarbon-degrading consortia from the surface seawater of the South China Sea.</title>
        <authorList>
            <person name="Dong C."/>
            <person name="Liu R."/>
            <person name="Shao Z."/>
        </authorList>
    </citation>
    <scope>NUCLEOTIDE SEQUENCE [LARGE SCALE GENOMIC DNA]</scope>
    <source>
        <strain evidence="7 8">CSC1P2</strain>
    </source>
</reference>
<dbReference type="PANTHER" id="PTHR30606:SF9">
    <property type="entry name" value="LIPID A BIOSYNTHESIS LAUROYLTRANSFERASE"/>
    <property type="match status" value="1"/>
</dbReference>